<dbReference type="GO" id="GO:0003725">
    <property type="term" value="F:double-stranded RNA binding"/>
    <property type="evidence" value="ECO:0007669"/>
    <property type="project" value="TreeGrafter"/>
</dbReference>
<sequence>MSKTPVSILQEMMVKQGMVPDYELIHNGGGRHVNTFTYRVICDGLTAIGSGRCKKEAKHEAAKAMLTEIIKHRNYPQLPAASTPAVSPARSPFHSAPLPPKIPANVPFVNAIGELQDLCAENNLMEPEYVLTKDTGPPHARIFTIQCKVSNFVEEGVQSTKKQAKHEAARKMVERIKGLVSQMNSTEDKEESLNASLVTDEMEIMNRNAKEYYQALNKSTRRINLGIKLAEYHTKWRDSLEEDKRNKILEELHCINFETCDDTDELNELIKETLSRLETILLEVNVTVNTKDILADNNYFMKTIELNTCPLLTQIGMGKTKQEALRNALFQIINSLKLLLS</sequence>
<dbReference type="PROSITE" id="PS50137">
    <property type="entry name" value="DS_RBD"/>
    <property type="match status" value="2"/>
</dbReference>
<dbReference type="Pfam" id="PF00035">
    <property type="entry name" value="dsrm"/>
    <property type="match status" value="2"/>
</dbReference>
<dbReference type="FunFam" id="3.30.160.20:FF:000007">
    <property type="entry name" value="Double-stranded RNA-binding protein Staufen homolog 1"/>
    <property type="match status" value="2"/>
</dbReference>
<dbReference type="Proteomes" id="UP000000311">
    <property type="component" value="Unassembled WGS sequence"/>
</dbReference>
<gene>
    <name evidence="4" type="ORF">EAG_12187</name>
</gene>
<feature type="domain" description="DRBM" evidence="3">
    <location>
        <begin position="110"/>
        <end position="178"/>
    </location>
</feature>
<evidence type="ECO:0000256" key="2">
    <source>
        <dbReference type="PROSITE-ProRule" id="PRU00266"/>
    </source>
</evidence>
<dbReference type="OrthoDB" id="5961559at2759"/>
<dbReference type="AlphaFoldDB" id="E2AZY9"/>
<reference evidence="4 5" key="1">
    <citation type="journal article" date="2010" name="Science">
        <title>Genomic comparison of the ants Camponotus floridanus and Harpegnathos saltator.</title>
        <authorList>
            <person name="Bonasio R."/>
            <person name="Zhang G."/>
            <person name="Ye C."/>
            <person name="Mutti N.S."/>
            <person name="Fang X."/>
            <person name="Qin N."/>
            <person name="Donahue G."/>
            <person name="Yang P."/>
            <person name="Li Q."/>
            <person name="Li C."/>
            <person name="Zhang P."/>
            <person name="Huang Z."/>
            <person name="Berger S.L."/>
            <person name="Reinberg D."/>
            <person name="Wang J."/>
            <person name="Liebig J."/>
        </authorList>
    </citation>
    <scope>NUCLEOTIDE SEQUENCE [LARGE SCALE GENOMIC DNA]</scope>
    <source>
        <strain evidence="5">C129</strain>
    </source>
</reference>
<dbReference type="GO" id="GO:0005634">
    <property type="term" value="C:nucleus"/>
    <property type="evidence" value="ECO:0007669"/>
    <property type="project" value="TreeGrafter"/>
</dbReference>
<name>E2AZY9_CAMFO</name>
<accession>E2AZY9</accession>
<dbReference type="GO" id="GO:0016301">
    <property type="term" value="F:kinase activity"/>
    <property type="evidence" value="ECO:0007669"/>
    <property type="project" value="UniProtKB-KW"/>
</dbReference>
<dbReference type="Gene3D" id="3.30.160.20">
    <property type="match status" value="2"/>
</dbReference>
<dbReference type="STRING" id="104421.E2AZY9"/>
<organism evidence="5">
    <name type="scientific">Camponotus floridanus</name>
    <name type="common">Florida carpenter ant</name>
    <dbReference type="NCBI Taxonomy" id="104421"/>
    <lineage>
        <taxon>Eukaryota</taxon>
        <taxon>Metazoa</taxon>
        <taxon>Ecdysozoa</taxon>
        <taxon>Arthropoda</taxon>
        <taxon>Hexapoda</taxon>
        <taxon>Insecta</taxon>
        <taxon>Pterygota</taxon>
        <taxon>Neoptera</taxon>
        <taxon>Endopterygota</taxon>
        <taxon>Hymenoptera</taxon>
        <taxon>Apocrita</taxon>
        <taxon>Aculeata</taxon>
        <taxon>Formicoidea</taxon>
        <taxon>Formicidae</taxon>
        <taxon>Formicinae</taxon>
        <taxon>Camponotus</taxon>
    </lineage>
</organism>
<evidence type="ECO:0000256" key="1">
    <source>
        <dbReference type="ARBA" id="ARBA00022884"/>
    </source>
</evidence>
<keyword evidence="4" id="KW-0418">Kinase</keyword>
<proteinExistence type="predicted"/>
<keyword evidence="1 2" id="KW-0694">RNA-binding</keyword>
<dbReference type="GO" id="GO:0016442">
    <property type="term" value="C:RISC complex"/>
    <property type="evidence" value="ECO:0007669"/>
    <property type="project" value="TreeGrafter"/>
</dbReference>
<dbReference type="GO" id="GO:0030422">
    <property type="term" value="P:siRNA processing"/>
    <property type="evidence" value="ECO:0007669"/>
    <property type="project" value="TreeGrafter"/>
</dbReference>
<dbReference type="GO" id="GO:0070920">
    <property type="term" value="P:regulation of regulatory ncRNA processing"/>
    <property type="evidence" value="ECO:0007669"/>
    <property type="project" value="TreeGrafter"/>
</dbReference>
<dbReference type="KEGG" id="cfo:105257835"/>
<dbReference type="SMART" id="SM00358">
    <property type="entry name" value="DSRM"/>
    <property type="match status" value="2"/>
</dbReference>
<dbReference type="CDD" id="cd19862">
    <property type="entry name" value="DSRM_PRKRA-like_rpt1"/>
    <property type="match status" value="1"/>
</dbReference>
<evidence type="ECO:0000313" key="4">
    <source>
        <dbReference type="EMBL" id="EFN60992.1"/>
    </source>
</evidence>
<dbReference type="InterPro" id="IPR051247">
    <property type="entry name" value="RLC_Component"/>
</dbReference>
<feature type="domain" description="DRBM" evidence="3">
    <location>
        <begin position="4"/>
        <end position="71"/>
    </location>
</feature>
<dbReference type="PANTHER" id="PTHR46205">
    <property type="entry name" value="LOQUACIOUS, ISOFORM B"/>
    <property type="match status" value="1"/>
</dbReference>
<dbReference type="SUPFAM" id="SSF54768">
    <property type="entry name" value="dsRNA-binding domain-like"/>
    <property type="match status" value="2"/>
</dbReference>
<keyword evidence="5" id="KW-1185">Reference proteome</keyword>
<dbReference type="GO" id="GO:0035197">
    <property type="term" value="F:siRNA binding"/>
    <property type="evidence" value="ECO:0007669"/>
    <property type="project" value="TreeGrafter"/>
</dbReference>
<dbReference type="InterPro" id="IPR014720">
    <property type="entry name" value="dsRBD_dom"/>
</dbReference>
<dbReference type="PANTHER" id="PTHR46205:SF3">
    <property type="entry name" value="LOQUACIOUS, ISOFORM B"/>
    <property type="match status" value="1"/>
</dbReference>
<protein>
    <submittedName>
        <fullName evidence="4">Interferon-inducible double stranded RNA-dependent protein kinase activator A-like protein</fullName>
    </submittedName>
</protein>
<evidence type="ECO:0000259" key="3">
    <source>
        <dbReference type="PROSITE" id="PS50137"/>
    </source>
</evidence>
<dbReference type="GO" id="GO:0070578">
    <property type="term" value="C:RISC-loading complex"/>
    <property type="evidence" value="ECO:0007669"/>
    <property type="project" value="TreeGrafter"/>
</dbReference>
<dbReference type="GO" id="GO:0007281">
    <property type="term" value="P:germ cell development"/>
    <property type="evidence" value="ECO:0007669"/>
    <property type="project" value="UniProtKB-ARBA"/>
</dbReference>
<dbReference type="OMA" id="QEMMVKQ"/>
<dbReference type="GO" id="GO:0005737">
    <property type="term" value="C:cytoplasm"/>
    <property type="evidence" value="ECO:0007669"/>
    <property type="project" value="TreeGrafter"/>
</dbReference>
<keyword evidence="4" id="KW-0808">Transferase</keyword>
<dbReference type="EMBL" id="GL444289">
    <property type="protein sequence ID" value="EFN60992.1"/>
    <property type="molecule type" value="Genomic_DNA"/>
</dbReference>
<dbReference type="InParanoid" id="E2AZY9"/>
<evidence type="ECO:0000313" key="5">
    <source>
        <dbReference type="Proteomes" id="UP000000311"/>
    </source>
</evidence>